<dbReference type="GO" id="GO:0050080">
    <property type="term" value="F:malonyl-CoA decarboxylase activity"/>
    <property type="evidence" value="ECO:0007669"/>
    <property type="project" value="InterPro"/>
</dbReference>
<dbReference type="PANTHER" id="PTHR28641">
    <property type="match status" value="1"/>
</dbReference>
<gene>
    <name evidence="3" type="ORF">TrST_g7544</name>
</gene>
<dbReference type="InterPro" id="IPR038351">
    <property type="entry name" value="MCD_N_sf"/>
</dbReference>
<evidence type="ECO:0000313" key="4">
    <source>
        <dbReference type="Proteomes" id="UP001165085"/>
    </source>
</evidence>
<reference evidence="4" key="1">
    <citation type="journal article" date="2023" name="Commun. Biol.">
        <title>Genome analysis of Parmales, the sister group of diatoms, reveals the evolutionary specialization of diatoms from phago-mixotrophs to photoautotrophs.</title>
        <authorList>
            <person name="Ban H."/>
            <person name="Sato S."/>
            <person name="Yoshikawa S."/>
            <person name="Yamada K."/>
            <person name="Nakamura Y."/>
            <person name="Ichinomiya M."/>
            <person name="Sato N."/>
            <person name="Blanc-Mathieu R."/>
            <person name="Endo H."/>
            <person name="Kuwata A."/>
            <person name="Ogata H."/>
        </authorList>
    </citation>
    <scope>NUCLEOTIDE SEQUENCE [LARGE SCALE GENOMIC DNA]</scope>
    <source>
        <strain evidence="4">NIES 3701</strain>
    </source>
</reference>
<dbReference type="InterPro" id="IPR035372">
    <property type="entry name" value="MCD_N"/>
</dbReference>
<accession>A0A9W7DXZ4</accession>
<dbReference type="EMBL" id="BRXY01000066">
    <property type="protein sequence ID" value="GMH60649.1"/>
    <property type="molecule type" value="Genomic_DNA"/>
</dbReference>
<dbReference type="InterPro" id="IPR038917">
    <property type="entry name" value="Malonyl_CoA_deC"/>
</dbReference>
<comment type="caution">
    <text evidence="3">The sequence shown here is derived from an EMBL/GenBank/DDBJ whole genome shotgun (WGS) entry which is preliminary data.</text>
</comment>
<dbReference type="GO" id="GO:2001294">
    <property type="term" value="P:malonyl-CoA catabolic process"/>
    <property type="evidence" value="ECO:0007669"/>
    <property type="project" value="TreeGrafter"/>
</dbReference>
<dbReference type="InterPro" id="IPR007956">
    <property type="entry name" value="Malonyl_CoA_deC_C"/>
</dbReference>
<dbReference type="Pfam" id="PF05292">
    <property type="entry name" value="MCD"/>
    <property type="match status" value="1"/>
</dbReference>
<organism evidence="3 4">
    <name type="scientific">Triparma strigata</name>
    <dbReference type="NCBI Taxonomy" id="1606541"/>
    <lineage>
        <taxon>Eukaryota</taxon>
        <taxon>Sar</taxon>
        <taxon>Stramenopiles</taxon>
        <taxon>Ochrophyta</taxon>
        <taxon>Bolidophyceae</taxon>
        <taxon>Parmales</taxon>
        <taxon>Triparmaceae</taxon>
        <taxon>Triparma</taxon>
    </lineage>
</organism>
<sequence>MFRSARHLQALQPLQPLLLRTTSTLHTPAITKTLTSLLSDNDPSHTHKSKVQLSRDFTHIYTKILSDDEKLSTLRYLCDNYGADTSSLSALIAKTATSTTAALSQKSAAAIRKLSTPRYEALFSRILTDVPNGMETIVSIRSDLRRLDRKAELKQLNQDLHQQLSQWFSSGILELRRITFDHTPAAIIEKIAKQESVHPVQSLDDLCARLGGGMRCFGFFHPSLPDEPLVFVHVALMPSLTSSMEQIAEHRSSGDSDGSKENDAKAAIFYSINSTKDGLAGVELGNFLIKRVVATLQREFPNITTYSTLSPIPRFRKWLLAKASLTDEFGFENEMEVFGTQAARDAFLSILALDPPPRDATQALINVLEDSTSPWHEDVQKAAVLKPILTKLAARYIAVEKKRKRPVDGVAKFHMNNGAELFRVNFAADLTRKGLAQSYGLMVNYRYYDSKIIEKNHSAYANGVLILSDEIQELIQK</sequence>
<protein>
    <recommendedName>
        <fullName evidence="5">Malonyl-CoA decarboxylase</fullName>
    </recommendedName>
</protein>
<dbReference type="GO" id="GO:0005759">
    <property type="term" value="C:mitochondrial matrix"/>
    <property type="evidence" value="ECO:0007669"/>
    <property type="project" value="TreeGrafter"/>
</dbReference>
<dbReference type="Gene3D" id="3.40.630.150">
    <property type="entry name" value="Malonyl-CoA decarboxylase, catalytic domain"/>
    <property type="match status" value="1"/>
</dbReference>
<dbReference type="GO" id="GO:0006085">
    <property type="term" value="P:acetyl-CoA biosynthetic process"/>
    <property type="evidence" value="ECO:0007669"/>
    <property type="project" value="TreeGrafter"/>
</dbReference>
<evidence type="ECO:0000313" key="3">
    <source>
        <dbReference type="EMBL" id="GMH60649.1"/>
    </source>
</evidence>
<evidence type="ECO:0000259" key="1">
    <source>
        <dbReference type="Pfam" id="PF05292"/>
    </source>
</evidence>
<feature type="domain" description="Malonyl-CoA decarboxylase N-terminal" evidence="2">
    <location>
        <begin position="81"/>
        <end position="168"/>
    </location>
</feature>
<evidence type="ECO:0008006" key="5">
    <source>
        <dbReference type="Google" id="ProtNLM"/>
    </source>
</evidence>
<feature type="domain" description="Malonyl-CoA decarboxylase C-terminal" evidence="1">
    <location>
        <begin position="171"/>
        <end position="447"/>
    </location>
</feature>
<dbReference type="GO" id="GO:0006633">
    <property type="term" value="P:fatty acid biosynthetic process"/>
    <property type="evidence" value="ECO:0007669"/>
    <property type="project" value="InterPro"/>
</dbReference>
<dbReference type="AlphaFoldDB" id="A0A9W7DXZ4"/>
<dbReference type="InterPro" id="IPR042303">
    <property type="entry name" value="Malonyl_CoA_deC_C_sf"/>
</dbReference>
<dbReference type="Pfam" id="PF17408">
    <property type="entry name" value="MCD_N"/>
    <property type="match status" value="1"/>
</dbReference>
<dbReference type="GO" id="GO:0005782">
    <property type="term" value="C:peroxisomal matrix"/>
    <property type="evidence" value="ECO:0007669"/>
    <property type="project" value="TreeGrafter"/>
</dbReference>
<proteinExistence type="predicted"/>
<dbReference type="OrthoDB" id="426718at2759"/>
<dbReference type="Proteomes" id="UP001165085">
    <property type="component" value="Unassembled WGS sequence"/>
</dbReference>
<dbReference type="Gene3D" id="1.20.140.90">
    <property type="entry name" value="Malonyl-CoA decarboxylase, oligemerization domain"/>
    <property type="match status" value="1"/>
</dbReference>
<evidence type="ECO:0000259" key="2">
    <source>
        <dbReference type="Pfam" id="PF17408"/>
    </source>
</evidence>
<name>A0A9W7DXZ4_9STRA</name>
<dbReference type="PANTHER" id="PTHR28641:SF1">
    <property type="entry name" value="MALONYL-COA DECARBOXYLASE, MITOCHONDRIAL"/>
    <property type="match status" value="1"/>
</dbReference>
<keyword evidence="4" id="KW-1185">Reference proteome</keyword>